<evidence type="ECO:0000256" key="10">
    <source>
        <dbReference type="SAM" id="MobiDB-lite"/>
    </source>
</evidence>
<evidence type="ECO:0000256" key="6">
    <source>
        <dbReference type="ARBA" id="ARBA00022843"/>
    </source>
</evidence>
<keyword evidence="5" id="KW-0597">Phosphoprotein</keyword>
<keyword evidence="8" id="KW-0539">Nucleus</keyword>
<evidence type="ECO:0000256" key="2">
    <source>
        <dbReference type="ARBA" id="ARBA00004123"/>
    </source>
</evidence>
<evidence type="ECO:0000313" key="12">
    <source>
        <dbReference type="Proteomes" id="UP000242188"/>
    </source>
</evidence>
<dbReference type="Proteomes" id="UP000242188">
    <property type="component" value="Unassembled WGS sequence"/>
</dbReference>
<dbReference type="Pfam" id="PF15473">
    <property type="entry name" value="PCNP"/>
    <property type="match status" value="1"/>
</dbReference>
<dbReference type="GO" id="GO:0016567">
    <property type="term" value="P:protein ubiquitination"/>
    <property type="evidence" value="ECO:0007669"/>
    <property type="project" value="InterPro"/>
</dbReference>
<keyword evidence="9" id="KW-0131">Cell cycle</keyword>
<dbReference type="PANTHER" id="PTHR16523">
    <property type="entry name" value="PEST PROTEOLYTIC SIGNAL-CONTAINING NUCLEAR PROTEIN"/>
    <property type="match status" value="1"/>
</dbReference>
<comment type="caution">
    <text evidence="11">The sequence shown here is derived from an EMBL/GenBank/DDBJ whole genome shotgun (WGS) entry which is preliminary data.</text>
</comment>
<evidence type="ECO:0000256" key="9">
    <source>
        <dbReference type="ARBA" id="ARBA00023306"/>
    </source>
</evidence>
<evidence type="ECO:0000256" key="4">
    <source>
        <dbReference type="ARBA" id="ARBA00022059"/>
    </source>
</evidence>
<dbReference type="EMBL" id="NEDP02003316">
    <property type="protein sequence ID" value="OWF49000.1"/>
    <property type="molecule type" value="Genomic_DNA"/>
</dbReference>
<keyword evidence="6" id="KW-0832">Ubl conjugation</keyword>
<keyword evidence="7" id="KW-0007">Acetylation</keyword>
<dbReference type="STRING" id="6573.A0A210QJS5"/>
<dbReference type="GO" id="GO:0005634">
    <property type="term" value="C:nucleus"/>
    <property type="evidence" value="ECO:0007669"/>
    <property type="project" value="UniProtKB-SubCell"/>
</dbReference>
<accession>A0A210QJS5</accession>
<comment type="subunit">
    <text evidence="3">Interacts with UHRF2/NIRF.</text>
</comment>
<reference evidence="11 12" key="1">
    <citation type="journal article" date="2017" name="Nat. Ecol. Evol.">
        <title>Scallop genome provides insights into evolution of bilaterian karyotype and development.</title>
        <authorList>
            <person name="Wang S."/>
            <person name="Zhang J."/>
            <person name="Jiao W."/>
            <person name="Li J."/>
            <person name="Xun X."/>
            <person name="Sun Y."/>
            <person name="Guo X."/>
            <person name="Huan P."/>
            <person name="Dong B."/>
            <person name="Zhang L."/>
            <person name="Hu X."/>
            <person name="Sun X."/>
            <person name="Wang J."/>
            <person name="Zhao C."/>
            <person name="Wang Y."/>
            <person name="Wang D."/>
            <person name="Huang X."/>
            <person name="Wang R."/>
            <person name="Lv J."/>
            <person name="Li Y."/>
            <person name="Zhang Z."/>
            <person name="Liu B."/>
            <person name="Lu W."/>
            <person name="Hui Y."/>
            <person name="Liang J."/>
            <person name="Zhou Z."/>
            <person name="Hou R."/>
            <person name="Li X."/>
            <person name="Liu Y."/>
            <person name="Li H."/>
            <person name="Ning X."/>
            <person name="Lin Y."/>
            <person name="Zhao L."/>
            <person name="Xing Q."/>
            <person name="Dou J."/>
            <person name="Li Y."/>
            <person name="Mao J."/>
            <person name="Guo H."/>
            <person name="Dou H."/>
            <person name="Li T."/>
            <person name="Mu C."/>
            <person name="Jiang W."/>
            <person name="Fu Q."/>
            <person name="Fu X."/>
            <person name="Miao Y."/>
            <person name="Liu J."/>
            <person name="Yu Q."/>
            <person name="Li R."/>
            <person name="Liao H."/>
            <person name="Li X."/>
            <person name="Kong Y."/>
            <person name="Jiang Z."/>
            <person name="Chourrout D."/>
            <person name="Li R."/>
            <person name="Bao Z."/>
        </authorList>
    </citation>
    <scope>NUCLEOTIDE SEQUENCE [LARGE SCALE GENOMIC DNA]</scope>
    <source>
        <strain evidence="11 12">PY_sf001</strain>
    </source>
</reference>
<dbReference type="AlphaFoldDB" id="A0A210QJS5"/>
<dbReference type="GO" id="GO:0043161">
    <property type="term" value="P:proteasome-mediated ubiquitin-dependent protein catabolic process"/>
    <property type="evidence" value="ECO:0007669"/>
    <property type="project" value="TreeGrafter"/>
</dbReference>
<evidence type="ECO:0000256" key="5">
    <source>
        <dbReference type="ARBA" id="ARBA00022553"/>
    </source>
</evidence>
<feature type="compositionally biased region" description="Basic and acidic residues" evidence="10">
    <location>
        <begin position="1"/>
        <end position="16"/>
    </location>
</feature>
<gene>
    <name evidence="11" type="ORF">KP79_PYT06963</name>
</gene>
<sequence length="165" mass="18179">MADTFIARDADNDSKAKYSPNNASRSVLITSPQKRKAANEDEGQPTEKKKFAMNFNMKKPVDSVQCGSNQKQSVLPIKMSLATQKPKESSATVKPKTAAVAKAFAEDSDEEEMPPEAKMRMRNIGRDTPTAAGPNSFGKGRLGFCDRQKMVEKEIIQHIEEVGED</sequence>
<evidence type="ECO:0000256" key="3">
    <source>
        <dbReference type="ARBA" id="ARBA00011097"/>
    </source>
</evidence>
<evidence type="ECO:0000256" key="1">
    <source>
        <dbReference type="ARBA" id="ARBA00002646"/>
    </source>
</evidence>
<evidence type="ECO:0000256" key="8">
    <source>
        <dbReference type="ARBA" id="ARBA00023242"/>
    </source>
</evidence>
<dbReference type="OrthoDB" id="10068198at2759"/>
<comment type="function">
    <text evidence="1">May be involved in cell cycle regulation.</text>
</comment>
<name>A0A210QJS5_MIZYE</name>
<proteinExistence type="predicted"/>
<feature type="region of interest" description="Disordered" evidence="10">
    <location>
        <begin position="1"/>
        <end position="51"/>
    </location>
</feature>
<protein>
    <recommendedName>
        <fullName evidence="4">PEST proteolytic signal-containing nuclear protein</fullName>
    </recommendedName>
</protein>
<dbReference type="InterPro" id="IPR029169">
    <property type="entry name" value="PCNP"/>
</dbReference>
<keyword evidence="12" id="KW-1185">Reference proteome</keyword>
<evidence type="ECO:0000313" key="11">
    <source>
        <dbReference type="EMBL" id="OWF49000.1"/>
    </source>
</evidence>
<comment type="subcellular location">
    <subcellularLocation>
        <location evidence="2">Nucleus</location>
    </subcellularLocation>
</comment>
<feature type="compositionally biased region" description="Polar residues" evidence="10">
    <location>
        <begin position="19"/>
        <end position="32"/>
    </location>
</feature>
<dbReference type="PANTHER" id="PTHR16523:SF6">
    <property type="entry name" value="PEST PROTEOLYTIC SIGNAL-CONTAINING NUCLEAR PROTEIN"/>
    <property type="match status" value="1"/>
</dbReference>
<evidence type="ECO:0000256" key="7">
    <source>
        <dbReference type="ARBA" id="ARBA00022990"/>
    </source>
</evidence>
<organism evidence="11 12">
    <name type="scientific">Mizuhopecten yessoensis</name>
    <name type="common">Japanese scallop</name>
    <name type="synonym">Patinopecten yessoensis</name>
    <dbReference type="NCBI Taxonomy" id="6573"/>
    <lineage>
        <taxon>Eukaryota</taxon>
        <taxon>Metazoa</taxon>
        <taxon>Spiralia</taxon>
        <taxon>Lophotrochozoa</taxon>
        <taxon>Mollusca</taxon>
        <taxon>Bivalvia</taxon>
        <taxon>Autobranchia</taxon>
        <taxon>Pteriomorphia</taxon>
        <taxon>Pectinida</taxon>
        <taxon>Pectinoidea</taxon>
        <taxon>Pectinidae</taxon>
        <taxon>Mizuhopecten</taxon>
    </lineage>
</organism>